<feature type="compositionally biased region" description="Polar residues" evidence="1">
    <location>
        <begin position="78"/>
        <end position="88"/>
    </location>
</feature>
<accession>B0WPH1</accession>
<name>B0WPH1_CULQU</name>
<dbReference type="VEuPathDB" id="VectorBase:CPIJ009067"/>
<dbReference type="SUPFAM" id="SSF50729">
    <property type="entry name" value="PH domain-like"/>
    <property type="match status" value="1"/>
</dbReference>
<evidence type="ECO:0000313" key="4">
    <source>
        <dbReference type="Proteomes" id="UP000002320"/>
    </source>
</evidence>
<organism>
    <name type="scientific">Culex quinquefasciatus</name>
    <name type="common">Southern house mosquito</name>
    <name type="synonym">Culex pungens</name>
    <dbReference type="NCBI Taxonomy" id="7176"/>
    <lineage>
        <taxon>Eukaryota</taxon>
        <taxon>Metazoa</taxon>
        <taxon>Ecdysozoa</taxon>
        <taxon>Arthropoda</taxon>
        <taxon>Hexapoda</taxon>
        <taxon>Insecta</taxon>
        <taxon>Pterygota</taxon>
        <taxon>Neoptera</taxon>
        <taxon>Endopterygota</taxon>
        <taxon>Diptera</taxon>
        <taxon>Nematocera</taxon>
        <taxon>Culicoidea</taxon>
        <taxon>Culicidae</taxon>
        <taxon>Culicinae</taxon>
        <taxon>Culicini</taxon>
        <taxon>Culex</taxon>
        <taxon>Culex</taxon>
    </lineage>
</organism>
<dbReference type="GO" id="GO:0051015">
    <property type="term" value="F:actin filament binding"/>
    <property type="evidence" value="ECO:0007669"/>
    <property type="project" value="TreeGrafter"/>
</dbReference>
<feature type="region of interest" description="Disordered" evidence="1">
    <location>
        <begin position="66"/>
        <end position="96"/>
    </location>
</feature>
<gene>
    <name evidence="3" type="primary">6041326</name>
    <name evidence="2" type="ORF">CpipJ_CPIJ009067</name>
</gene>
<protein>
    <recommendedName>
        <fullName evidence="5">Protein outspread</fullName>
    </recommendedName>
</protein>
<dbReference type="EnsemblMetazoa" id="CPIJ009067-RA">
    <property type="protein sequence ID" value="CPIJ009067-PA"/>
    <property type="gene ID" value="CPIJ009067"/>
</dbReference>
<dbReference type="AlphaFoldDB" id="B0WPH1"/>
<dbReference type="KEGG" id="cqu:CpipJ_CPIJ009067"/>
<reference evidence="3" key="2">
    <citation type="submission" date="2021-02" db="UniProtKB">
        <authorList>
            <consortium name="EnsemblMetazoa"/>
        </authorList>
    </citation>
    <scope>IDENTIFICATION</scope>
    <source>
        <strain evidence="3">JHB</strain>
    </source>
</reference>
<evidence type="ECO:0000313" key="3">
    <source>
        <dbReference type="EnsemblMetazoa" id="CPIJ009067-PA"/>
    </source>
</evidence>
<dbReference type="eggNOG" id="KOG4807">
    <property type="taxonomic scope" value="Eukaryota"/>
</dbReference>
<sequence>MKPETIPQAIIDMTKVLEVTTAEDVTSHPHSIAITAPERVTFVKGTCPEETKWWFNVLSAFPKSKGRHKRNATFPGGQATTILQSQPPSAGRNRHNSYHKDTLPSPIANLEALAAPCSWSPVDNLSVASDENNLNVNNENSSSATTIISISTCGSNNNISNNGSCNANTKGTRDEAWVGLAYALHEPSNEPGSRLANGVDSNKYCVQPCIMRVYTDGMQSEVKMESDFSSLK</sequence>
<evidence type="ECO:0000256" key="1">
    <source>
        <dbReference type="SAM" id="MobiDB-lite"/>
    </source>
</evidence>
<proteinExistence type="predicted"/>
<dbReference type="OrthoDB" id="9942268at2759"/>
<dbReference type="GO" id="GO:0015629">
    <property type="term" value="C:actin cytoskeleton"/>
    <property type="evidence" value="ECO:0007669"/>
    <property type="project" value="TreeGrafter"/>
</dbReference>
<dbReference type="PANTHER" id="PTHR17271">
    <property type="entry name" value="PLECKSTRIN HOMOLOGY PH DOMAIN-CONTAINING PROTEIN"/>
    <property type="match status" value="1"/>
</dbReference>
<dbReference type="InParanoid" id="B0WPH1"/>
<dbReference type="Proteomes" id="UP000002320">
    <property type="component" value="Unassembled WGS sequence"/>
</dbReference>
<dbReference type="HOGENOM" id="CLU_1195874_0_0_1"/>
<dbReference type="VEuPathDB" id="VectorBase:CQUJHB014101"/>
<dbReference type="InterPro" id="IPR052223">
    <property type="entry name" value="Actin_Cytoskeleton_Reg"/>
</dbReference>
<dbReference type="PANTHER" id="PTHR17271:SF1">
    <property type="entry name" value="PROTEIN OUTSPREAD"/>
    <property type="match status" value="1"/>
</dbReference>
<dbReference type="STRING" id="7176.B0WPH1"/>
<dbReference type="EMBL" id="DS232023">
    <property type="protein sequence ID" value="EDS32350.1"/>
    <property type="molecule type" value="Genomic_DNA"/>
</dbReference>
<evidence type="ECO:0000313" key="2">
    <source>
        <dbReference type="EMBL" id="EDS32350.1"/>
    </source>
</evidence>
<evidence type="ECO:0008006" key="5">
    <source>
        <dbReference type="Google" id="ProtNLM"/>
    </source>
</evidence>
<reference evidence="2" key="1">
    <citation type="submission" date="2007-03" db="EMBL/GenBank/DDBJ databases">
        <title>Annotation of Culex pipiens quinquefasciatus.</title>
        <authorList>
            <consortium name="The Broad Institute Genome Sequencing Platform"/>
            <person name="Atkinson P.W."/>
            <person name="Hemingway J."/>
            <person name="Christensen B.M."/>
            <person name="Higgs S."/>
            <person name="Kodira C."/>
            <person name="Hannick L."/>
            <person name="Megy K."/>
            <person name="O'Leary S."/>
            <person name="Pearson M."/>
            <person name="Haas B.J."/>
            <person name="Mauceli E."/>
            <person name="Wortman J.R."/>
            <person name="Lee N.H."/>
            <person name="Guigo R."/>
            <person name="Stanke M."/>
            <person name="Alvarado L."/>
            <person name="Amedeo P."/>
            <person name="Antoine C.H."/>
            <person name="Arensburger P."/>
            <person name="Bidwell S.L."/>
            <person name="Crawford M."/>
            <person name="Camaro F."/>
            <person name="Devon K."/>
            <person name="Engels R."/>
            <person name="Hammond M."/>
            <person name="Howarth C."/>
            <person name="Koehrsen M."/>
            <person name="Lawson D."/>
            <person name="Montgomery P."/>
            <person name="Nene V."/>
            <person name="Nusbaum C."/>
            <person name="Puiu D."/>
            <person name="Romero-Severson J."/>
            <person name="Severson D.W."/>
            <person name="Shumway M."/>
            <person name="Sisk P."/>
            <person name="Stolte C."/>
            <person name="Zeng Q."/>
            <person name="Eisenstadt E."/>
            <person name="Fraser-Liggett C."/>
            <person name="Strausberg R."/>
            <person name="Galagan J."/>
            <person name="Birren B."/>
            <person name="Collins F.H."/>
        </authorList>
    </citation>
    <scope>NUCLEOTIDE SEQUENCE [LARGE SCALE GENOMIC DNA]</scope>
    <source>
        <strain evidence="2">JHB</strain>
    </source>
</reference>
<keyword evidence="4" id="KW-1185">Reference proteome</keyword>